<organism evidence="2">
    <name type="scientific">uncultured Solirubrobacteraceae bacterium</name>
    <dbReference type="NCBI Taxonomy" id="1162706"/>
    <lineage>
        <taxon>Bacteria</taxon>
        <taxon>Bacillati</taxon>
        <taxon>Actinomycetota</taxon>
        <taxon>Thermoleophilia</taxon>
        <taxon>Solirubrobacterales</taxon>
        <taxon>Solirubrobacteraceae</taxon>
        <taxon>environmental samples</taxon>
    </lineage>
</organism>
<gene>
    <name evidence="2" type="ORF">AVDCRST_MAG69-1039</name>
</gene>
<dbReference type="PANTHER" id="PTHR33993">
    <property type="entry name" value="GLYOXALASE-RELATED"/>
    <property type="match status" value="1"/>
</dbReference>
<dbReference type="InterPro" id="IPR037523">
    <property type="entry name" value="VOC_core"/>
</dbReference>
<dbReference type="Pfam" id="PF18029">
    <property type="entry name" value="Glyoxalase_6"/>
    <property type="match status" value="1"/>
</dbReference>
<dbReference type="Gene3D" id="3.10.180.10">
    <property type="entry name" value="2,3-Dihydroxybiphenyl 1,2-Dioxygenase, domain 1"/>
    <property type="match status" value="1"/>
</dbReference>
<dbReference type="EMBL" id="CADCVP010000117">
    <property type="protein sequence ID" value="CAA9485577.1"/>
    <property type="molecule type" value="Genomic_DNA"/>
</dbReference>
<feature type="domain" description="VOC" evidence="1">
    <location>
        <begin position="4"/>
        <end position="116"/>
    </location>
</feature>
<dbReference type="PROSITE" id="PS51819">
    <property type="entry name" value="VOC"/>
    <property type="match status" value="1"/>
</dbReference>
<dbReference type="InterPro" id="IPR029068">
    <property type="entry name" value="Glyas_Bleomycin-R_OHBP_Dase"/>
</dbReference>
<evidence type="ECO:0000313" key="2">
    <source>
        <dbReference type="EMBL" id="CAA9485577.1"/>
    </source>
</evidence>
<accession>A0A6J4S7Y3</accession>
<reference evidence="2" key="1">
    <citation type="submission" date="2020-02" db="EMBL/GenBank/DDBJ databases">
        <authorList>
            <person name="Meier V. D."/>
        </authorList>
    </citation>
    <scope>NUCLEOTIDE SEQUENCE</scope>
    <source>
        <strain evidence="2">AVDCRST_MAG69</strain>
    </source>
</reference>
<dbReference type="AlphaFoldDB" id="A0A6J4S7Y3"/>
<dbReference type="PANTHER" id="PTHR33993:SF14">
    <property type="entry name" value="GB|AAF24581.1"/>
    <property type="match status" value="1"/>
</dbReference>
<protein>
    <recommendedName>
        <fullName evidence="1">VOC domain-containing protein</fullName>
    </recommendedName>
</protein>
<dbReference type="InterPro" id="IPR041581">
    <property type="entry name" value="Glyoxalase_6"/>
</dbReference>
<dbReference type="SUPFAM" id="SSF54593">
    <property type="entry name" value="Glyoxalase/Bleomycin resistance protein/Dihydroxybiphenyl dioxygenase"/>
    <property type="match status" value="1"/>
</dbReference>
<dbReference type="InterPro" id="IPR052164">
    <property type="entry name" value="Anthracycline_SecMetBiosynth"/>
</dbReference>
<evidence type="ECO:0000259" key="1">
    <source>
        <dbReference type="PROSITE" id="PS51819"/>
    </source>
</evidence>
<sequence length="118" mass="12555">MAGELGFFELGVEDADRGRVFYEGLFGWRFEPGPSGTGWSISTPDVPGGMHGGDSGASPYVFFAVDDLEAAIARVVDLGGKVLDVDVEGNAESQLRFGRFKLCADDQGSPFGLHQRPA</sequence>
<name>A0A6J4S7Y3_9ACTN</name>
<dbReference type="CDD" id="cd07247">
    <property type="entry name" value="SgaA_N_like"/>
    <property type="match status" value="1"/>
</dbReference>
<proteinExistence type="predicted"/>